<sequence length="98" mass="11427">MEQEQGRVRKSSFGTSAEMNRQKNLIIKSTNLSIKNQPKRPTWIPTNAGFIDLKSEGELQFKVKKHQQIRAFQKYFSDLRLEISDRSSEKKIKNKSIS</sequence>
<accession>A0A327PFN6</accession>
<evidence type="ECO:0000313" key="2">
    <source>
        <dbReference type="Proteomes" id="UP000249610"/>
    </source>
</evidence>
<evidence type="ECO:0000313" key="1">
    <source>
        <dbReference type="EMBL" id="RAI90054.1"/>
    </source>
</evidence>
<gene>
    <name evidence="1" type="ORF">LV83_02057</name>
</gene>
<dbReference type="Proteomes" id="UP000249610">
    <property type="component" value="Unassembled WGS sequence"/>
</dbReference>
<keyword evidence="2" id="KW-1185">Reference proteome</keyword>
<protein>
    <submittedName>
        <fullName evidence="1">Uncharacterized protein</fullName>
    </submittedName>
</protein>
<organism evidence="1 2">
    <name type="scientific">Algoriphagus yeomjeoni</name>
    <dbReference type="NCBI Taxonomy" id="291403"/>
    <lineage>
        <taxon>Bacteria</taxon>
        <taxon>Pseudomonadati</taxon>
        <taxon>Bacteroidota</taxon>
        <taxon>Cytophagia</taxon>
        <taxon>Cytophagales</taxon>
        <taxon>Cyclobacteriaceae</taxon>
        <taxon>Algoriphagus</taxon>
    </lineage>
</organism>
<name>A0A327PFN6_9BACT</name>
<reference evidence="1 2" key="1">
    <citation type="submission" date="2018-06" db="EMBL/GenBank/DDBJ databases">
        <title>Genomic Encyclopedia of Archaeal and Bacterial Type Strains, Phase II (KMG-II): from individual species to whole genera.</title>
        <authorList>
            <person name="Goeker M."/>
        </authorList>
    </citation>
    <scope>NUCLEOTIDE SEQUENCE [LARGE SCALE GENOMIC DNA]</scope>
    <source>
        <strain evidence="1 2">DSM 23446</strain>
    </source>
</reference>
<comment type="caution">
    <text evidence="1">The sequence shown here is derived from an EMBL/GenBank/DDBJ whole genome shotgun (WGS) entry which is preliminary data.</text>
</comment>
<proteinExistence type="predicted"/>
<dbReference type="EMBL" id="QLLK01000005">
    <property type="protein sequence ID" value="RAI90054.1"/>
    <property type="molecule type" value="Genomic_DNA"/>
</dbReference>
<dbReference type="AlphaFoldDB" id="A0A327PFN6"/>